<dbReference type="PROSITE" id="PS50995">
    <property type="entry name" value="HTH_MARR_2"/>
    <property type="match status" value="1"/>
</dbReference>
<sequence length="167" mass="19383">MSKREVEKLTMNRNGRQIEEENWDQRLGFLMHDVSRLRRIVFDNLMKPLGVTRSQWWVLAYLSRHDGMAQSDLANMLELGKAALGGIIDRLEVSGFIIRNPDPVDRRVKRVFLTTLGKQTIKEMRVMSHDMSEQILEGLNNSERVLLADMLNKVKYNLLEIKGRSSD</sequence>
<dbReference type="AlphaFoldDB" id="G3LGU8"/>
<dbReference type="InterPro" id="IPR000835">
    <property type="entry name" value="HTH_MarR-typ"/>
</dbReference>
<protein>
    <submittedName>
        <fullName evidence="5">MarR family regulator</fullName>
    </submittedName>
</protein>
<keyword evidence="3" id="KW-0804">Transcription</keyword>
<dbReference type="InterPro" id="IPR036390">
    <property type="entry name" value="WH_DNA-bd_sf"/>
</dbReference>
<dbReference type="Gene3D" id="1.10.10.10">
    <property type="entry name" value="Winged helix-like DNA-binding domain superfamily/Winged helix DNA-binding domain"/>
    <property type="match status" value="1"/>
</dbReference>
<keyword evidence="2" id="KW-0238">DNA-binding</keyword>
<evidence type="ECO:0000256" key="1">
    <source>
        <dbReference type="ARBA" id="ARBA00023015"/>
    </source>
</evidence>
<dbReference type="InterPro" id="IPR023187">
    <property type="entry name" value="Tscrpt_reg_MarR-type_CS"/>
</dbReference>
<proteinExistence type="predicted"/>
<dbReference type="EMBL" id="JN379031">
    <property type="protein sequence ID" value="AEO27341.1"/>
    <property type="molecule type" value="Genomic_DNA"/>
</dbReference>
<evidence type="ECO:0000259" key="4">
    <source>
        <dbReference type="PROSITE" id="PS50995"/>
    </source>
</evidence>
<dbReference type="GO" id="GO:0003700">
    <property type="term" value="F:DNA-binding transcription factor activity"/>
    <property type="evidence" value="ECO:0007669"/>
    <property type="project" value="InterPro"/>
</dbReference>
<accession>G3LGU8</accession>
<dbReference type="InterPro" id="IPR036388">
    <property type="entry name" value="WH-like_DNA-bd_sf"/>
</dbReference>
<dbReference type="PROSITE" id="PS01117">
    <property type="entry name" value="HTH_MARR_1"/>
    <property type="match status" value="1"/>
</dbReference>
<evidence type="ECO:0000256" key="2">
    <source>
        <dbReference type="ARBA" id="ARBA00023125"/>
    </source>
</evidence>
<evidence type="ECO:0000313" key="5">
    <source>
        <dbReference type="EMBL" id="AEO27341.1"/>
    </source>
</evidence>
<dbReference type="Pfam" id="PF12802">
    <property type="entry name" value="MarR_2"/>
    <property type="match status" value="1"/>
</dbReference>
<keyword evidence="1" id="KW-0805">Transcription regulation</keyword>
<dbReference type="PRINTS" id="PR00598">
    <property type="entry name" value="HTHMARR"/>
</dbReference>
<dbReference type="SMART" id="SM00347">
    <property type="entry name" value="HTH_MARR"/>
    <property type="match status" value="1"/>
</dbReference>
<reference evidence="5" key="1">
    <citation type="submission" date="2011-07" db="EMBL/GenBank/DDBJ databases">
        <title>Biodegradation of r-limonene and other terpenes by Pseudomonas sp. strain 19-rlim.</title>
        <authorList>
            <person name="Eaton R.W."/>
        </authorList>
    </citation>
    <scope>NUCLEOTIDE SEQUENCE</scope>
    <source>
        <strain evidence="5">19-rlim</strain>
    </source>
</reference>
<dbReference type="PANTHER" id="PTHR42756:SF1">
    <property type="entry name" value="TRANSCRIPTIONAL REPRESSOR OF EMRAB OPERON"/>
    <property type="match status" value="1"/>
</dbReference>
<evidence type="ECO:0000256" key="3">
    <source>
        <dbReference type="ARBA" id="ARBA00023163"/>
    </source>
</evidence>
<name>G3LGU8_9PSED</name>
<dbReference type="GO" id="GO:0003677">
    <property type="term" value="F:DNA binding"/>
    <property type="evidence" value="ECO:0007669"/>
    <property type="project" value="UniProtKB-KW"/>
</dbReference>
<dbReference type="PANTHER" id="PTHR42756">
    <property type="entry name" value="TRANSCRIPTIONAL REGULATOR, MARR"/>
    <property type="match status" value="1"/>
</dbReference>
<dbReference type="SUPFAM" id="SSF46785">
    <property type="entry name" value="Winged helix' DNA-binding domain"/>
    <property type="match status" value="1"/>
</dbReference>
<organism evidence="5">
    <name type="scientific">Pseudomonas sp. 19-rlim</name>
    <dbReference type="NCBI Taxonomy" id="1084570"/>
    <lineage>
        <taxon>Bacteria</taxon>
        <taxon>Pseudomonadati</taxon>
        <taxon>Pseudomonadota</taxon>
        <taxon>Gammaproteobacteria</taxon>
        <taxon>Pseudomonadales</taxon>
        <taxon>Pseudomonadaceae</taxon>
        <taxon>Pseudomonas</taxon>
    </lineage>
</organism>
<feature type="domain" description="HTH marR-type" evidence="4">
    <location>
        <begin position="24"/>
        <end position="156"/>
    </location>
</feature>